<keyword evidence="3" id="KW-1185">Reference proteome</keyword>
<dbReference type="InterPro" id="IPR036515">
    <property type="entry name" value="Transposase_17_sf"/>
</dbReference>
<dbReference type="NCBIfam" id="NF033573">
    <property type="entry name" value="transpos_IS200"/>
    <property type="match status" value="1"/>
</dbReference>
<comment type="caution">
    <text evidence="2">The sequence shown here is derived from an EMBL/GenBank/DDBJ whole genome shotgun (WGS) entry which is preliminary data.</text>
</comment>
<evidence type="ECO:0000313" key="3">
    <source>
        <dbReference type="Proteomes" id="UP000641454"/>
    </source>
</evidence>
<organism evidence="2 3">
    <name type="scientific">Flavobacterium muglaense</name>
    <dbReference type="NCBI Taxonomy" id="2764716"/>
    <lineage>
        <taxon>Bacteria</taxon>
        <taxon>Pseudomonadati</taxon>
        <taxon>Bacteroidota</taxon>
        <taxon>Flavobacteriia</taxon>
        <taxon>Flavobacteriales</taxon>
        <taxon>Flavobacteriaceae</taxon>
        <taxon>Flavobacterium</taxon>
    </lineage>
</organism>
<evidence type="ECO:0000259" key="1">
    <source>
        <dbReference type="SMART" id="SM01321"/>
    </source>
</evidence>
<dbReference type="SMART" id="SM01321">
    <property type="entry name" value="Y1_Tnp"/>
    <property type="match status" value="1"/>
</dbReference>
<dbReference type="Proteomes" id="UP000641454">
    <property type="component" value="Unassembled WGS sequence"/>
</dbReference>
<dbReference type="SUPFAM" id="SSF143422">
    <property type="entry name" value="Transposase IS200-like"/>
    <property type="match status" value="1"/>
</dbReference>
<dbReference type="Gene3D" id="3.30.70.1290">
    <property type="entry name" value="Transposase IS200-like"/>
    <property type="match status" value="1"/>
</dbReference>
<accession>A0A923N4G2</accession>
<dbReference type="AlphaFoldDB" id="A0A923N4G2"/>
<dbReference type="EMBL" id="JACRUL010000039">
    <property type="protein sequence ID" value="MBC5845468.1"/>
    <property type="molecule type" value="Genomic_DNA"/>
</dbReference>
<sequence>MPNTYSQMYVQVVIVVKFRKSLIHKSWKDELYKYITGIVTNKGQKLLRINGVENHVHILLNIKPNLALSDLVKDIKVNSTNWINDRGFNDAKFQWQEGFGAFTYSISQLDNVIKYIENQEEHHKKQSFKEEYILFLKNFEIEYKDEYLFDFLE</sequence>
<name>A0A923N4G2_9FLAO</name>
<reference evidence="2 3" key="1">
    <citation type="submission" date="2020-08" db="EMBL/GenBank/DDBJ databases">
        <title>Description of novel Flavobacterium F-392 isolate.</title>
        <authorList>
            <person name="Saticioglu I.B."/>
            <person name="Duman M."/>
            <person name="Altun S."/>
        </authorList>
    </citation>
    <scope>NUCLEOTIDE SEQUENCE [LARGE SCALE GENOMIC DNA]</scope>
    <source>
        <strain evidence="2 3">F-392</strain>
    </source>
</reference>
<dbReference type="InterPro" id="IPR002686">
    <property type="entry name" value="Transposase_17"/>
</dbReference>
<dbReference type="Pfam" id="PF01797">
    <property type="entry name" value="Y1_Tnp"/>
    <property type="match status" value="1"/>
</dbReference>
<protein>
    <submittedName>
        <fullName evidence="2">IS200/IS605 family transposase</fullName>
    </submittedName>
</protein>
<gene>
    <name evidence="2" type="primary">tnpA</name>
    <name evidence="2" type="ORF">H8R25_13600</name>
</gene>
<dbReference type="PANTHER" id="PTHR33360:SF2">
    <property type="entry name" value="TRANSPOSASE FOR INSERTION SEQUENCE ELEMENT IS200"/>
    <property type="match status" value="1"/>
</dbReference>
<dbReference type="GO" id="GO:0006313">
    <property type="term" value="P:DNA transposition"/>
    <property type="evidence" value="ECO:0007669"/>
    <property type="project" value="InterPro"/>
</dbReference>
<dbReference type="PANTHER" id="PTHR33360">
    <property type="entry name" value="TRANSPOSASE FOR INSERTION SEQUENCE ELEMENT IS200"/>
    <property type="match status" value="1"/>
</dbReference>
<evidence type="ECO:0000313" key="2">
    <source>
        <dbReference type="EMBL" id="MBC5845468.1"/>
    </source>
</evidence>
<proteinExistence type="predicted"/>
<dbReference type="GO" id="GO:0004803">
    <property type="term" value="F:transposase activity"/>
    <property type="evidence" value="ECO:0007669"/>
    <property type="project" value="InterPro"/>
</dbReference>
<dbReference type="GO" id="GO:0003677">
    <property type="term" value="F:DNA binding"/>
    <property type="evidence" value="ECO:0007669"/>
    <property type="project" value="InterPro"/>
</dbReference>
<feature type="domain" description="Transposase IS200-like" evidence="1">
    <location>
        <begin position="5"/>
        <end position="119"/>
    </location>
</feature>
<dbReference type="RefSeq" id="WP_187020057.1">
    <property type="nucleotide sequence ID" value="NZ_JACRUK010000040.1"/>
</dbReference>